<evidence type="ECO:0000313" key="2">
    <source>
        <dbReference type="Proteomes" id="UP000195611"/>
    </source>
</evidence>
<evidence type="ECO:0000313" key="1">
    <source>
        <dbReference type="EMBL" id="SJN29517.1"/>
    </source>
</evidence>
<protein>
    <submittedName>
        <fullName evidence="1">Uncharacterized protein</fullName>
    </submittedName>
</protein>
<dbReference type="GeneID" id="96910735"/>
<accession>A0A1R4JBU1</accession>
<reference evidence="1 2" key="1">
    <citation type="submission" date="2017-02" db="EMBL/GenBank/DDBJ databases">
        <authorList>
            <person name="Peterson S.W."/>
        </authorList>
    </citation>
    <scope>NUCLEOTIDE SEQUENCE [LARGE SCALE GENOMIC DNA]</scope>
    <source>
        <strain evidence="1 2">42ea</strain>
    </source>
</reference>
<dbReference type="Proteomes" id="UP000195611">
    <property type="component" value="Unassembled WGS sequence"/>
</dbReference>
<dbReference type="RefSeq" id="WP_087057861.1">
    <property type="nucleotide sequence ID" value="NZ_FUKW01000073.1"/>
</dbReference>
<organism evidence="1 2">
    <name type="scientific">Marinilactibacillus psychrotolerans 42ea</name>
    <dbReference type="NCBI Taxonomy" id="1255609"/>
    <lineage>
        <taxon>Bacteria</taxon>
        <taxon>Bacillati</taxon>
        <taxon>Bacillota</taxon>
        <taxon>Bacilli</taxon>
        <taxon>Lactobacillales</taxon>
        <taxon>Carnobacteriaceae</taxon>
        <taxon>Marinilactibacillus</taxon>
    </lineage>
</organism>
<sequence>MKEANQKIQSVESYRTPQFKLSELLKSIFTLGRVKQKRLTEAAALYVFEYKEKELYVISAEEMSGKRTKIVEFQICPLEFEQIVYKDKKLSLDNYIYHFDLDTIIFE</sequence>
<name>A0A1R4JBU1_9LACT</name>
<proteinExistence type="predicted"/>
<dbReference type="EMBL" id="FUKW01000073">
    <property type="protein sequence ID" value="SJN29517.1"/>
    <property type="molecule type" value="Genomic_DNA"/>
</dbReference>
<gene>
    <name evidence="1" type="ORF">FM115_04775</name>
</gene>
<dbReference type="AlphaFoldDB" id="A0A1R4JBU1"/>